<dbReference type="Proteomes" id="UP000182306">
    <property type="component" value="Plasmid C"/>
</dbReference>
<evidence type="ECO:0000313" key="2">
    <source>
        <dbReference type="Proteomes" id="UP000182306"/>
    </source>
</evidence>
<dbReference type="KEGG" id="same:SAMCFNEI73_pC0233"/>
<organism evidence="1 2">
    <name type="scientific">Sinorhizobium americanum</name>
    <dbReference type="NCBI Taxonomy" id="194963"/>
    <lineage>
        <taxon>Bacteria</taxon>
        <taxon>Pseudomonadati</taxon>
        <taxon>Pseudomonadota</taxon>
        <taxon>Alphaproteobacteria</taxon>
        <taxon>Hyphomicrobiales</taxon>
        <taxon>Rhizobiaceae</taxon>
        <taxon>Sinorhizobium/Ensifer group</taxon>
        <taxon>Sinorhizobium</taxon>
    </lineage>
</organism>
<protein>
    <submittedName>
        <fullName evidence="1">Uncharacterized protein</fullName>
    </submittedName>
</protein>
<sequence>MGRLVASIRLDALSALAAEGLLDPPCDLLLEVPRHGGFPDASR</sequence>
<dbReference type="AlphaFoldDB" id="A0A1L3LV38"/>
<proteinExistence type="predicted"/>
<keyword evidence="2" id="KW-1185">Reference proteome</keyword>
<reference evidence="1 2" key="1">
    <citation type="submission" date="2015-10" db="EMBL/GenBank/DDBJ databases">
        <title>Genomic differences between typical nodule nitrogen-fixing rhizobial strains and those coming from bean seeds.</title>
        <authorList>
            <person name="Peralta H."/>
            <person name="Aguilar-Vera A."/>
            <person name="Diaz R."/>
            <person name="Mora Y."/>
            <person name="Martinez-Batallar G."/>
            <person name="Salazar E."/>
            <person name="Vargas-Lagunas C."/>
            <person name="Encarnacion S."/>
            <person name="Girard L."/>
            <person name="Mora J."/>
        </authorList>
    </citation>
    <scope>NUCLEOTIDE SEQUENCE [LARGE SCALE GENOMIC DNA]</scope>
    <source>
        <strain evidence="1 2">CFNEI 73</strain>
        <plasmid evidence="1 2">C</plasmid>
    </source>
</reference>
<gene>
    <name evidence="1" type="ORF">SAMCFNEI73_pC0233</name>
</gene>
<dbReference type="RefSeq" id="WP_268801754.1">
    <property type="nucleotide sequence ID" value="NZ_CP013110.1"/>
</dbReference>
<name>A0A1L3LV38_9HYPH</name>
<accession>A0A1L3LV38</accession>
<keyword evidence="1" id="KW-0614">Plasmid</keyword>
<evidence type="ECO:0000313" key="1">
    <source>
        <dbReference type="EMBL" id="APG93955.1"/>
    </source>
</evidence>
<dbReference type="EMBL" id="CP013110">
    <property type="protein sequence ID" value="APG93955.1"/>
    <property type="molecule type" value="Genomic_DNA"/>
</dbReference>
<geneLocation type="plasmid" evidence="1 2">
    <name>C</name>
</geneLocation>